<evidence type="ECO:0000256" key="1">
    <source>
        <dbReference type="SAM" id="MobiDB-lite"/>
    </source>
</evidence>
<feature type="compositionally biased region" description="Basic and acidic residues" evidence="1">
    <location>
        <begin position="1"/>
        <end position="50"/>
    </location>
</feature>
<keyword evidence="3" id="KW-1185">Reference proteome</keyword>
<comment type="caution">
    <text evidence="2">The sequence shown here is derived from an EMBL/GenBank/DDBJ whole genome shotgun (WGS) entry which is preliminary data.</text>
</comment>
<organism evidence="2 3">
    <name type="scientific">Dreissena polymorpha</name>
    <name type="common">Zebra mussel</name>
    <name type="synonym">Mytilus polymorpha</name>
    <dbReference type="NCBI Taxonomy" id="45954"/>
    <lineage>
        <taxon>Eukaryota</taxon>
        <taxon>Metazoa</taxon>
        <taxon>Spiralia</taxon>
        <taxon>Lophotrochozoa</taxon>
        <taxon>Mollusca</taxon>
        <taxon>Bivalvia</taxon>
        <taxon>Autobranchia</taxon>
        <taxon>Heteroconchia</taxon>
        <taxon>Euheterodonta</taxon>
        <taxon>Imparidentia</taxon>
        <taxon>Neoheterodontei</taxon>
        <taxon>Myida</taxon>
        <taxon>Dreissenoidea</taxon>
        <taxon>Dreissenidae</taxon>
        <taxon>Dreissena</taxon>
    </lineage>
</organism>
<accession>A0A9D4N8Q8</accession>
<reference evidence="2" key="1">
    <citation type="journal article" date="2019" name="bioRxiv">
        <title>The Genome of the Zebra Mussel, Dreissena polymorpha: A Resource for Invasive Species Research.</title>
        <authorList>
            <person name="McCartney M.A."/>
            <person name="Auch B."/>
            <person name="Kono T."/>
            <person name="Mallez S."/>
            <person name="Zhang Y."/>
            <person name="Obille A."/>
            <person name="Becker A."/>
            <person name="Abrahante J.E."/>
            <person name="Garbe J."/>
            <person name="Badalamenti J.P."/>
            <person name="Herman A."/>
            <person name="Mangelson H."/>
            <person name="Liachko I."/>
            <person name="Sullivan S."/>
            <person name="Sone E.D."/>
            <person name="Koren S."/>
            <person name="Silverstein K.A.T."/>
            <person name="Beckman K.B."/>
            <person name="Gohl D.M."/>
        </authorList>
    </citation>
    <scope>NUCLEOTIDE SEQUENCE</scope>
    <source>
        <strain evidence="2">Duluth1</strain>
        <tissue evidence="2">Whole animal</tissue>
    </source>
</reference>
<gene>
    <name evidence="2" type="ORF">DPMN_013285</name>
</gene>
<proteinExistence type="predicted"/>
<evidence type="ECO:0000313" key="3">
    <source>
        <dbReference type="Proteomes" id="UP000828390"/>
    </source>
</evidence>
<dbReference type="Proteomes" id="UP000828390">
    <property type="component" value="Unassembled WGS sequence"/>
</dbReference>
<dbReference type="AlphaFoldDB" id="A0A9D4N8Q8"/>
<feature type="region of interest" description="Disordered" evidence="1">
    <location>
        <begin position="1"/>
        <end position="56"/>
    </location>
</feature>
<dbReference type="EMBL" id="JAIWYP010000001">
    <property type="protein sequence ID" value="KAH3889234.1"/>
    <property type="molecule type" value="Genomic_DNA"/>
</dbReference>
<evidence type="ECO:0000313" key="2">
    <source>
        <dbReference type="EMBL" id="KAH3889234.1"/>
    </source>
</evidence>
<protein>
    <submittedName>
        <fullName evidence="2">Uncharacterized protein</fullName>
    </submittedName>
</protein>
<reference evidence="2" key="2">
    <citation type="submission" date="2020-11" db="EMBL/GenBank/DDBJ databases">
        <authorList>
            <person name="McCartney M.A."/>
            <person name="Auch B."/>
            <person name="Kono T."/>
            <person name="Mallez S."/>
            <person name="Becker A."/>
            <person name="Gohl D.M."/>
            <person name="Silverstein K.A.T."/>
            <person name="Koren S."/>
            <person name="Bechman K.B."/>
            <person name="Herman A."/>
            <person name="Abrahante J.E."/>
            <person name="Garbe J."/>
        </authorList>
    </citation>
    <scope>NUCLEOTIDE SEQUENCE</scope>
    <source>
        <strain evidence="2">Duluth1</strain>
        <tissue evidence="2">Whole animal</tissue>
    </source>
</reference>
<name>A0A9D4N8Q8_DREPO</name>
<sequence length="56" mass="6799">MLDGESKSSRQAKDHHLRQDHNHHRYMECLNHVRDREDSTSGRRDQEVQSHHLRNQ</sequence>